<evidence type="ECO:0000256" key="1">
    <source>
        <dbReference type="SAM" id="MobiDB-lite"/>
    </source>
</evidence>
<evidence type="ECO:0000313" key="2">
    <source>
        <dbReference type="EMBL" id="CAA9401731.1"/>
    </source>
</evidence>
<dbReference type="GO" id="GO:0016853">
    <property type="term" value="F:isomerase activity"/>
    <property type="evidence" value="ECO:0007669"/>
    <property type="project" value="UniProtKB-KW"/>
</dbReference>
<feature type="compositionally biased region" description="Acidic residues" evidence="1">
    <location>
        <begin position="1"/>
        <end position="13"/>
    </location>
</feature>
<sequence>EPDPALGDDDGPAEQDALAGRGRVGRGRRRAVHGAHGRQGRAAQSLYRGERQRGEEPGCL</sequence>
<feature type="non-terminal residue" evidence="2">
    <location>
        <position position="1"/>
    </location>
</feature>
<dbReference type="EMBL" id="CADCVA010000031">
    <property type="protein sequence ID" value="CAA9401731.1"/>
    <property type="molecule type" value="Genomic_DNA"/>
</dbReference>
<proteinExistence type="predicted"/>
<protein>
    <submittedName>
        <fullName evidence="2">DNA gyrase subunit B</fullName>
        <ecNumber evidence="2">5.99.1.3</ecNumber>
    </submittedName>
</protein>
<accession>A0A6J4NZJ0</accession>
<feature type="non-terminal residue" evidence="2">
    <location>
        <position position="60"/>
    </location>
</feature>
<dbReference type="AlphaFoldDB" id="A0A6J4NZJ0"/>
<feature type="compositionally biased region" description="Basic and acidic residues" evidence="1">
    <location>
        <begin position="48"/>
        <end position="60"/>
    </location>
</feature>
<name>A0A6J4NZJ0_9ACTN</name>
<feature type="compositionally biased region" description="Basic residues" evidence="1">
    <location>
        <begin position="23"/>
        <end position="39"/>
    </location>
</feature>
<gene>
    <name evidence="2" type="ORF">AVDCRST_MAG82-244</name>
</gene>
<organism evidence="2">
    <name type="scientific">uncultured Rubrobacteraceae bacterium</name>
    <dbReference type="NCBI Taxonomy" id="349277"/>
    <lineage>
        <taxon>Bacteria</taxon>
        <taxon>Bacillati</taxon>
        <taxon>Actinomycetota</taxon>
        <taxon>Rubrobacteria</taxon>
        <taxon>Rubrobacterales</taxon>
        <taxon>Rubrobacteraceae</taxon>
        <taxon>environmental samples</taxon>
    </lineage>
</organism>
<feature type="region of interest" description="Disordered" evidence="1">
    <location>
        <begin position="1"/>
        <end position="60"/>
    </location>
</feature>
<keyword evidence="2" id="KW-0413">Isomerase</keyword>
<reference evidence="2" key="1">
    <citation type="submission" date="2020-02" db="EMBL/GenBank/DDBJ databases">
        <authorList>
            <person name="Meier V. D."/>
        </authorList>
    </citation>
    <scope>NUCLEOTIDE SEQUENCE</scope>
    <source>
        <strain evidence="2">AVDCRST_MAG82</strain>
    </source>
</reference>
<dbReference type="EC" id="5.99.1.3" evidence="2"/>